<evidence type="ECO:0000256" key="2">
    <source>
        <dbReference type="ARBA" id="ARBA00023125"/>
    </source>
</evidence>
<evidence type="ECO:0000313" key="6">
    <source>
        <dbReference type="Proteomes" id="UP000482960"/>
    </source>
</evidence>
<keyword evidence="1" id="KW-0805">Transcription regulation</keyword>
<dbReference type="GO" id="GO:0003700">
    <property type="term" value="F:DNA-binding transcription factor activity"/>
    <property type="evidence" value="ECO:0007669"/>
    <property type="project" value="InterPro"/>
</dbReference>
<gene>
    <name evidence="5" type="ORF">Prum_005260</name>
</gene>
<evidence type="ECO:0000256" key="3">
    <source>
        <dbReference type="ARBA" id="ARBA00023163"/>
    </source>
</evidence>
<keyword evidence="2" id="KW-0238">DNA-binding</keyword>
<dbReference type="InterPro" id="IPR001845">
    <property type="entry name" value="HTH_ArsR_DNA-bd_dom"/>
</dbReference>
<protein>
    <submittedName>
        <fullName evidence="5">Transcriptional regulator</fullName>
    </submittedName>
</protein>
<comment type="caution">
    <text evidence="5">The sequence shown here is derived from an EMBL/GenBank/DDBJ whole genome shotgun (WGS) entry which is preliminary data.</text>
</comment>
<dbReference type="GO" id="GO:0003677">
    <property type="term" value="F:DNA binding"/>
    <property type="evidence" value="ECO:0007669"/>
    <property type="project" value="UniProtKB-KW"/>
</dbReference>
<dbReference type="SMART" id="SM00418">
    <property type="entry name" value="HTH_ARSR"/>
    <property type="match status" value="1"/>
</dbReference>
<dbReference type="InterPro" id="IPR036390">
    <property type="entry name" value="WH_DNA-bd_sf"/>
</dbReference>
<dbReference type="InterPro" id="IPR036388">
    <property type="entry name" value="WH-like_DNA-bd_sf"/>
</dbReference>
<keyword evidence="6" id="KW-1185">Reference proteome</keyword>
<proteinExistence type="predicted"/>
<reference evidence="5 6" key="2">
    <citation type="submission" date="2020-03" db="EMBL/GenBank/DDBJ databases">
        <authorList>
            <person name="Ichikawa N."/>
            <person name="Kimura A."/>
            <person name="Kitahashi Y."/>
            <person name="Uohara A."/>
        </authorList>
    </citation>
    <scope>NUCLEOTIDE SEQUENCE [LARGE SCALE GENOMIC DNA]</scope>
    <source>
        <strain evidence="5 6">NBRC 108638</strain>
    </source>
</reference>
<organism evidence="5 6">
    <name type="scientific">Phytohabitans rumicis</name>
    <dbReference type="NCBI Taxonomy" id="1076125"/>
    <lineage>
        <taxon>Bacteria</taxon>
        <taxon>Bacillati</taxon>
        <taxon>Actinomycetota</taxon>
        <taxon>Actinomycetes</taxon>
        <taxon>Micromonosporales</taxon>
        <taxon>Micromonosporaceae</taxon>
    </lineage>
</organism>
<feature type="domain" description="HTH arsR-type" evidence="4">
    <location>
        <begin position="244"/>
        <end position="333"/>
    </location>
</feature>
<reference evidence="5 6" key="1">
    <citation type="submission" date="2020-03" db="EMBL/GenBank/DDBJ databases">
        <title>Whole genome shotgun sequence of Phytohabitans rumicis NBRC 108638.</title>
        <authorList>
            <person name="Komaki H."/>
            <person name="Tamura T."/>
        </authorList>
    </citation>
    <scope>NUCLEOTIDE SEQUENCE [LARGE SCALE GENOMIC DNA]</scope>
    <source>
        <strain evidence="5 6">NBRC 108638</strain>
    </source>
</reference>
<evidence type="ECO:0000259" key="4">
    <source>
        <dbReference type="PROSITE" id="PS50987"/>
    </source>
</evidence>
<accession>A0A6V8KSU8</accession>
<name>A0A6V8KSU8_9ACTN</name>
<dbReference type="InterPro" id="IPR051011">
    <property type="entry name" value="Metal_resp_trans_reg"/>
</dbReference>
<sequence>MAMLRIYFTGEDLARTRIASGPDPLWELVLALQMLKPQRGDLLFTGWRRGATAVLRRADLGPPLRLLTALNPNVGYFPDFLNPIEAMRGLEYGLEAIRRTPKDLLRRDVLQLARSRPLPARVREVAEGNPRMLTELTDTMRACHDLIIAPYRHGIETAIDRDRSARVSALAGGGVEGLLGSLRPLATWSAGELRVPTHRDQELHLDGRGLLLVPSYFCVSGPLTMLDPALPPVLIYPIERRPDVLPLREQAKPDPLKALIGATRAAVLQAISTNPGTTEELARRVGISAASASEHAGVLRRSGLVFSYRDGNRMRHQLTPLGLALLEHNYSAY</sequence>
<dbReference type="SUPFAM" id="SSF46785">
    <property type="entry name" value="Winged helix' DNA-binding domain"/>
    <property type="match status" value="1"/>
</dbReference>
<dbReference type="Gene3D" id="1.10.10.10">
    <property type="entry name" value="Winged helix-like DNA-binding domain superfamily/Winged helix DNA-binding domain"/>
    <property type="match status" value="1"/>
</dbReference>
<dbReference type="EMBL" id="BLPG01000001">
    <property type="protein sequence ID" value="GFJ86884.1"/>
    <property type="molecule type" value="Genomic_DNA"/>
</dbReference>
<evidence type="ECO:0000256" key="1">
    <source>
        <dbReference type="ARBA" id="ARBA00023015"/>
    </source>
</evidence>
<keyword evidence="3" id="KW-0804">Transcription</keyword>
<dbReference type="RefSeq" id="WP_246277598.1">
    <property type="nucleotide sequence ID" value="NZ_BAABJB010000026.1"/>
</dbReference>
<dbReference type="InterPro" id="IPR011991">
    <property type="entry name" value="ArsR-like_HTH"/>
</dbReference>
<dbReference type="Pfam" id="PF12840">
    <property type="entry name" value="HTH_20"/>
    <property type="match status" value="1"/>
</dbReference>
<evidence type="ECO:0000313" key="5">
    <source>
        <dbReference type="EMBL" id="GFJ86884.1"/>
    </source>
</evidence>
<dbReference type="PANTHER" id="PTHR43132:SF8">
    <property type="entry name" value="HTH-TYPE TRANSCRIPTIONAL REGULATOR KMTR"/>
    <property type="match status" value="1"/>
</dbReference>
<dbReference type="Proteomes" id="UP000482960">
    <property type="component" value="Unassembled WGS sequence"/>
</dbReference>
<dbReference type="PANTHER" id="PTHR43132">
    <property type="entry name" value="ARSENICAL RESISTANCE OPERON REPRESSOR ARSR-RELATED"/>
    <property type="match status" value="1"/>
</dbReference>
<dbReference type="PROSITE" id="PS50987">
    <property type="entry name" value="HTH_ARSR_2"/>
    <property type="match status" value="1"/>
</dbReference>
<dbReference type="AlphaFoldDB" id="A0A6V8KSU8"/>
<dbReference type="CDD" id="cd00090">
    <property type="entry name" value="HTH_ARSR"/>
    <property type="match status" value="1"/>
</dbReference>